<evidence type="ECO:0000259" key="2">
    <source>
        <dbReference type="PROSITE" id="PS50048"/>
    </source>
</evidence>
<dbReference type="SUPFAM" id="SSF57701">
    <property type="entry name" value="Zn2/Cys6 DNA-binding domain"/>
    <property type="match status" value="1"/>
</dbReference>
<dbReference type="Gene3D" id="4.10.240.10">
    <property type="entry name" value="Zn(2)-C6 fungal-type DNA-binding domain"/>
    <property type="match status" value="1"/>
</dbReference>
<keyword evidence="4" id="KW-1185">Reference proteome</keyword>
<dbReference type="PANTHER" id="PTHR47655">
    <property type="entry name" value="QUINIC ACID UTILIZATION ACTIVATOR"/>
    <property type="match status" value="1"/>
</dbReference>
<proteinExistence type="predicted"/>
<organism evidence="3 4">
    <name type="scientific">Dendryphion nanum</name>
    <dbReference type="NCBI Taxonomy" id="256645"/>
    <lineage>
        <taxon>Eukaryota</taxon>
        <taxon>Fungi</taxon>
        <taxon>Dikarya</taxon>
        <taxon>Ascomycota</taxon>
        <taxon>Pezizomycotina</taxon>
        <taxon>Dothideomycetes</taxon>
        <taxon>Pleosporomycetidae</taxon>
        <taxon>Pleosporales</taxon>
        <taxon>Torulaceae</taxon>
        <taxon>Dendryphion</taxon>
    </lineage>
</organism>
<dbReference type="InterPro" id="IPR001138">
    <property type="entry name" value="Zn2Cys6_DnaBD"/>
</dbReference>
<dbReference type="PANTHER" id="PTHR47655:SF3">
    <property type="entry name" value="ZN(II)2CYS6 TRANSCRIPTION FACTOR (EUROFUNG)"/>
    <property type="match status" value="1"/>
</dbReference>
<feature type="domain" description="Zn(2)-C6 fungal-type" evidence="2">
    <location>
        <begin position="22"/>
        <end position="51"/>
    </location>
</feature>
<gene>
    <name evidence="3" type="ORF">B0J11DRAFT_198189</name>
</gene>
<dbReference type="InterPro" id="IPR036864">
    <property type="entry name" value="Zn2-C6_fun-type_DNA-bd_sf"/>
</dbReference>
<reference evidence="3" key="1">
    <citation type="journal article" date="2021" name="Nat. Commun.">
        <title>Genetic determinants of endophytism in the Arabidopsis root mycobiome.</title>
        <authorList>
            <person name="Mesny F."/>
            <person name="Miyauchi S."/>
            <person name="Thiergart T."/>
            <person name="Pickel B."/>
            <person name="Atanasova L."/>
            <person name="Karlsson M."/>
            <person name="Huettel B."/>
            <person name="Barry K.W."/>
            <person name="Haridas S."/>
            <person name="Chen C."/>
            <person name="Bauer D."/>
            <person name="Andreopoulos W."/>
            <person name="Pangilinan J."/>
            <person name="LaButti K."/>
            <person name="Riley R."/>
            <person name="Lipzen A."/>
            <person name="Clum A."/>
            <person name="Drula E."/>
            <person name="Henrissat B."/>
            <person name="Kohler A."/>
            <person name="Grigoriev I.V."/>
            <person name="Martin F.M."/>
            <person name="Hacquard S."/>
        </authorList>
    </citation>
    <scope>NUCLEOTIDE SEQUENCE</scope>
    <source>
        <strain evidence="3">MPI-CAGE-CH-0243</strain>
    </source>
</reference>
<dbReference type="OrthoDB" id="4151048at2759"/>
<dbReference type="GO" id="GO:0008270">
    <property type="term" value="F:zinc ion binding"/>
    <property type="evidence" value="ECO:0007669"/>
    <property type="project" value="InterPro"/>
</dbReference>
<dbReference type="CDD" id="cd00067">
    <property type="entry name" value="GAL4"/>
    <property type="match status" value="1"/>
</dbReference>
<dbReference type="EMBL" id="JAGMWT010000024">
    <property type="protein sequence ID" value="KAH7111347.1"/>
    <property type="molecule type" value="Genomic_DNA"/>
</dbReference>
<evidence type="ECO:0000313" key="4">
    <source>
        <dbReference type="Proteomes" id="UP000700596"/>
    </source>
</evidence>
<evidence type="ECO:0000256" key="1">
    <source>
        <dbReference type="ARBA" id="ARBA00023242"/>
    </source>
</evidence>
<name>A0A9P9I8Z3_9PLEO</name>
<dbReference type="GO" id="GO:0000981">
    <property type="term" value="F:DNA-binding transcription factor activity, RNA polymerase II-specific"/>
    <property type="evidence" value="ECO:0007669"/>
    <property type="project" value="InterPro"/>
</dbReference>
<dbReference type="Proteomes" id="UP000700596">
    <property type="component" value="Unassembled WGS sequence"/>
</dbReference>
<dbReference type="AlphaFoldDB" id="A0A9P9I8Z3"/>
<sequence>MSPHRIGPVKAPQDVQKRVCKACNRCRLKKSKCNGLSPCTRCKVVNSICVFGDTKKLQDKVYPKGYVEMLEQQQAQLVAGLQVLYSRLQNGQGWPGEKLQEGRCRYPSVHDILERLDLLRSSSRNSGFEEDFKTMQLKLLNRGILYNYRQGSKGPDLGYEQATSRLICGAPPMLSVSHNDTFALEHFPTIAPSDRRPRQSRVALPIEHGVTTALSPVVETGSAFDSTAQAMKSTITDEALNLNESMYAPDISDHFDSDTMTLDPSIVGDTEPIICYRDDWNDLDFNNFLEFSADPLII</sequence>
<dbReference type="Pfam" id="PF00172">
    <property type="entry name" value="Zn_clus"/>
    <property type="match status" value="1"/>
</dbReference>
<keyword evidence="1" id="KW-0539">Nucleus</keyword>
<protein>
    <recommendedName>
        <fullName evidence="2">Zn(2)-C6 fungal-type domain-containing protein</fullName>
    </recommendedName>
</protein>
<comment type="caution">
    <text evidence="3">The sequence shown here is derived from an EMBL/GenBank/DDBJ whole genome shotgun (WGS) entry which is preliminary data.</text>
</comment>
<dbReference type="InterPro" id="IPR052783">
    <property type="entry name" value="Metabolic/Drug-Res_Regulator"/>
</dbReference>
<dbReference type="PROSITE" id="PS50048">
    <property type="entry name" value="ZN2_CY6_FUNGAL_2"/>
    <property type="match status" value="1"/>
</dbReference>
<accession>A0A9P9I8Z3</accession>
<dbReference type="SMART" id="SM00066">
    <property type="entry name" value="GAL4"/>
    <property type="match status" value="1"/>
</dbReference>
<evidence type="ECO:0000313" key="3">
    <source>
        <dbReference type="EMBL" id="KAH7111347.1"/>
    </source>
</evidence>
<dbReference type="PROSITE" id="PS00463">
    <property type="entry name" value="ZN2_CY6_FUNGAL_1"/>
    <property type="match status" value="1"/>
</dbReference>